<comment type="caution">
    <text evidence="2">The sequence shown here is derived from an EMBL/GenBank/DDBJ whole genome shotgun (WGS) entry which is preliminary data.</text>
</comment>
<sequence>MYQDDPLDTDIGISNRMKEWIANPYTVPSLTADTDEGADGNHEDHVGQEDEPHDGGHFSPQLSHHIFSVIEKVPSAQKDSLIQGEQQF</sequence>
<dbReference type="AlphaFoldDB" id="A0A9R1UZB5"/>
<feature type="compositionally biased region" description="Basic and acidic residues" evidence="1">
    <location>
        <begin position="39"/>
        <end position="56"/>
    </location>
</feature>
<evidence type="ECO:0000313" key="3">
    <source>
        <dbReference type="Proteomes" id="UP000235145"/>
    </source>
</evidence>
<reference evidence="2 3" key="1">
    <citation type="journal article" date="2017" name="Nat. Commun.">
        <title>Genome assembly with in vitro proximity ligation data and whole-genome triplication in lettuce.</title>
        <authorList>
            <person name="Reyes-Chin-Wo S."/>
            <person name="Wang Z."/>
            <person name="Yang X."/>
            <person name="Kozik A."/>
            <person name="Arikit S."/>
            <person name="Song C."/>
            <person name="Xia L."/>
            <person name="Froenicke L."/>
            <person name="Lavelle D.O."/>
            <person name="Truco M.J."/>
            <person name="Xia R."/>
            <person name="Zhu S."/>
            <person name="Xu C."/>
            <person name="Xu H."/>
            <person name="Xu X."/>
            <person name="Cox K."/>
            <person name="Korf I."/>
            <person name="Meyers B.C."/>
            <person name="Michelmore R.W."/>
        </authorList>
    </citation>
    <scope>NUCLEOTIDE SEQUENCE [LARGE SCALE GENOMIC DNA]</scope>
    <source>
        <strain evidence="3">cv. Salinas</strain>
        <tissue evidence="2">Seedlings</tissue>
    </source>
</reference>
<evidence type="ECO:0000256" key="1">
    <source>
        <dbReference type="SAM" id="MobiDB-lite"/>
    </source>
</evidence>
<accession>A0A9R1UZB5</accession>
<name>A0A9R1UZB5_LACSA</name>
<evidence type="ECO:0000313" key="2">
    <source>
        <dbReference type="EMBL" id="KAJ0195503.1"/>
    </source>
</evidence>
<dbReference type="EMBL" id="NBSK02000007">
    <property type="protein sequence ID" value="KAJ0195503.1"/>
    <property type="molecule type" value="Genomic_DNA"/>
</dbReference>
<gene>
    <name evidence="2" type="ORF">LSAT_V11C700362670</name>
</gene>
<keyword evidence="3" id="KW-1185">Reference proteome</keyword>
<proteinExistence type="predicted"/>
<feature type="region of interest" description="Disordered" evidence="1">
    <location>
        <begin position="27"/>
        <end position="63"/>
    </location>
</feature>
<organism evidence="2 3">
    <name type="scientific">Lactuca sativa</name>
    <name type="common">Garden lettuce</name>
    <dbReference type="NCBI Taxonomy" id="4236"/>
    <lineage>
        <taxon>Eukaryota</taxon>
        <taxon>Viridiplantae</taxon>
        <taxon>Streptophyta</taxon>
        <taxon>Embryophyta</taxon>
        <taxon>Tracheophyta</taxon>
        <taxon>Spermatophyta</taxon>
        <taxon>Magnoliopsida</taxon>
        <taxon>eudicotyledons</taxon>
        <taxon>Gunneridae</taxon>
        <taxon>Pentapetalae</taxon>
        <taxon>asterids</taxon>
        <taxon>campanulids</taxon>
        <taxon>Asterales</taxon>
        <taxon>Asteraceae</taxon>
        <taxon>Cichorioideae</taxon>
        <taxon>Cichorieae</taxon>
        <taxon>Lactucinae</taxon>
        <taxon>Lactuca</taxon>
    </lineage>
</organism>
<dbReference type="Proteomes" id="UP000235145">
    <property type="component" value="Unassembled WGS sequence"/>
</dbReference>
<protein>
    <submittedName>
        <fullName evidence="2">Uncharacterized protein</fullName>
    </submittedName>
</protein>